<feature type="compositionally biased region" description="Basic and acidic residues" evidence="1">
    <location>
        <begin position="56"/>
        <end position="73"/>
    </location>
</feature>
<dbReference type="Proteomes" id="UP000383932">
    <property type="component" value="Unassembled WGS sequence"/>
</dbReference>
<feature type="compositionally biased region" description="Acidic residues" evidence="1">
    <location>
        <begin position="1"/>
        <end position="10"/>
    </location>
</feature>
<feature type="region of interest" description="Disordered" evidence="1">
    <location>
        <begin position="1"/>
        <end position="20"/>
    </location>
</feature>
<feature type="compositionally biased region" description="Polar residues" evidence="1">
    <location>
        <begin position="145"/>
        <end position="154"/>
    </location>
</feature>
<feature type="region of interest" description="Disordered" evidence="1">
    <location>
        <begin position="34"/>
        <end position="79"/>
    </location>
</feature>
<name>A0A5N5Q7H3_9AGAM</name>
<feature type="region of interest" description="Disordered" evidence="1">
    <location>
        <begin position="110"/>
        <end position="154"/>
    </location>
</feature>
<accession>A0A5N5Q7H3</accession>
<evidence type="ECO:0000256" key="1">
    <source>
        <dbReference type="SAM" id="MobiDB-lite"/>
    </source>
</evidence>
<dbReference type="OrthoDB" id="3203159at2759"/>
<evidence type="ECO:0000313" key="2">
    <source>
        <dbReference type="EMBL" id="KAB5587348.1"/>
    </source>
</evidence>
<gene>
    <name evidence="2" type="ORF">CTheo_9217</name>
</gene>
<sequence length="154" mass="17461">MGFIEEELTEDPFKGRHGATKKDIDKLWDAMRSLKNKSSAKSHNVQTSKPLIKPTHPPDDKNVSKKATPEQKGARGCKYCSSKKHWDNECKYRPKKPFKCFQANAHFAEGLSNEEDEGHSEEEEEGSQLSALEDDEVQEEDKESGSSSNEEQDF</sequence>
<proteinExistence type="predicted"/>
<dbReference type="AlphaFoldDB" id="A0A5N5Q7H3"/>
<protein>
    <submittedName>
        <fullName evidence="2">Uncharacterized protein</fullName>
    </submittedName>
</protein>
<organism evidence="2 3">
    <name type="scientific">Ceratobasidium theobromae</name>
    <dbReference type="NCBI Taxonomy" id="1582974"/>
    <lineage>
        <taxon>Eukaryota</taxon>
        <taxon>Fungi</taxon>
        <taxon>Dikarya</taxon>
        <taxon>Basidiomycota</taxon>
        <taxon>Agaricomycotina</taxon>
        <taxon>Agaricomycetes</taxon>
        <taxon>Cantharellales</taxon>
        <taxon>Ceratobasidiaceae</taxon>
        <taxon>Ceratobasidium</taxon>
    </lineage>
</organism>
<feature type="compositionally biased region" description="Acidic residues" evidence="1">
    <location>
        <begin position="112"/>
        <end position="142"/>
    </location>
</feature>
<reference evidence="2 3" key="1">
    <citation type="journal article" date="2019" name="Fungal Biol. Biotechnol.">
        <title>Draft genome sequence of fastidious pathogen Ceratobasidium theobromae, which causes vascular-streak dieback in Theobroma cacao.</title>
        <authorList>
            <person name="Ali S.S."/>
            <person name="Asman A."/>
            <person name="Shao J."/>
            <person name="Firmansyah A.P."/>
            <person name="Susilo A.W."/>
            <person name="Rosmana A."/>
            <person name="McMahon P."/>
            <person name="Junaid M."/>
            <person name="Guest D."/>
            <person name="Kheng T.Y."/>
            <person name="Meinhardt L.W."/>
            <person name="Bailey B.A."/>
        </authorList>
    </citation>
    <scope>NUCLEOTIDE SEQUENCE [LARGE SCALE GENOMIC DNA]</scope>
    <source>
        <strain evidence="2 3">CT2</strain>
    </source>
</reference>
<dbReference type="EMBL" id="SSOP01001188">
    <property type="protein sequence ID" value="KAB5587348.1"/>
    <property type="molecule type" value="Genomic_DNA"/>
</dbReference>
<comment type="caution">
    <text evidence="2">The sequence shown here is derived from an EMBL/GenBank/DDBJ whole genome shotgun (WGS) entry which is preliminary data.</text>
</comment>
<evidence type="ECO:0000313" key="3">
    <source>
        <dbReference type="Proteomes" id="UP000383932"/>
    </source>
</evidence>
<keyword evidence="3" id="KW-1185">Reference proteome</keyword>